<protein>
    <submittedName>
        <fullName evidence="1">Uncharacterized protein</fullName>
    </submittedName>
</protein>
<dbReference type="Proteomes" id="UP000514713">
    <property type="component" value="Plasmid pNe_1"/>
</dbReference>
<reference evidence="2" key="1">
    <citation type="submission" date="2020-06" db="EMBL/GenBank/DDBJ databases">
        <title>Nostoc edaphicum CCNP1411 genome.</title>
        <authorList>
            <person name="Fidor A."/>
            <person name="Grabski M."/>
            <person name="Gawor J."/>
            <person name="Gromadka R."/>
            <person name="Wegrzyn G."/>
            <person name="Mazur-Marzec H."/>
        </authorList>
    </citation>
    <scope>NUCLEOTIDE SEQUENCE [LARGE SCALE GENOMIC DNA]</scope>
    <source>
        <strain evidence="2">CCNP1411</strain>
        <plasmid evidence="2">pne_1</plasmid>
    </source>
</reference>
<organism evidence="1 2">
    <name type="scientific">Nostoc edaphicum CCNP1411</name>
    <dbReference type="NCBI Taxonomy" id="1472755"/>
    <lineage>
        <taxon>Bacteria</taxon>
        <taxon>Bacillati</taxon>
        <taxon>Cyanobacteriota</taxon>
        <taxon>Cyanophyceae</taxon>
        <taxon>Nostocales</taxon>
        <taxon>Nostocaceae</taxon>
        <taxon>Nostoc</taxon>
    </lineage>
</organism>
<geneLocation type="plasmid" evidence="2">
    <name>pne_1</name>
</geneLocation>
<evidence type="ECO:0000313" key="2">
    <source>
        <dbReference type="Proteomes" id="UP000514713"/>
    </source>
</evidence>
<keyword evidence="2" id="KW-1185">Reference proteome</keyword>
<proteinExistence type="predicted"/>
<sequence length="160" mass="18781">MTEWFRGIQYIHSYHRVSLFDDLFLRCLNKDSFTFTHPIFPLPGYIFRLNASLGKTFRFTHRRYQWCMGRLGTVLDTRLEESVPHSSFGSFVYRGFQPFVRHRVAPETGKLYAKEFSKAKIIPLLSLWWNPNSESLSGLASPCFVYKTELLLENKSSKLD</sequence>
<dbReference type="EMBL" id="CP054693">
    <property type="protein sequence ID" value="QMS86082.1"/>
    <property type="molecule type" value="Genomic_DNA"/>
</dbReference>
<accession>A0A7D7QDY4</accession>
<dbReference type="KEGG" id="ned:HUN01_00165"/>
<name>A0A7D7QDY4_9NOSO</name>
<dbReference type="RefSeq" id="WP_181927028.1">
    <property type="nucleotide sequence ID" value="NZ_CP054693.1"/>
</dbReference>
<evidence type="ECO:0000313" key="1">
    <source>
        <dbReference type="EMBL" id="QMS86082.1"/>
    </source>
</evidence>
<dbReference type="AlphaFoldDB" id="A0A7D7QDY4"/>
<gene>
    <name evidence="1" type="ORF">HUN01_00165</name>
</gene>
<keyword evidence="1" id="KW-0614">Plasmid</keyword>